<proteinExistence type="predicted"/>
<evidence type="ECO:0000256" key="6">
    <source>
        <dbReference type="ARBA" id="ARBA00023235"/>
    </source>
</evidence>
<dbReference type="AlphaFoldDB" id="A0A6C0JHW9"/>
<evidence type="ECO:0000256" key="5">
    <source>
        <dbReference type="ARBA" id="ARBA00023125"/>
    </source>
</evidence>
<evidence type="ECO:0000256" key="2">
    <source>
        <dbReference type="ARBA" id="ARBA00022801"/>
    </source>
</evidence>
<evidence type="ECO:0000313" key="11">
    <source>
        <dbReference type="EMBL" id="QHU03368.1"/>
    </source>
</evidence>
<dbReference type="InterPro" id="IPR014001">
    <property type="entry name" value="Helicase_ATP-bd"/>
</dbReference>
<keyword evidence="3" id="KW-0347">Helicase</keyword>
<reference evidence="11" key="1">
    <citation type="journal article" date="2020" name="Nature">
        <title>Giant virus diversity and host interactions through global metagenomics.</title>
        <authorList>
            <person name="Schulz F."/>
            <person name="Roux S."/>
            <person name="Paez-Espino D."/>
            <person name="Jungbluth S."/>
            <person name="Walsh D.A."/>
            <person name="Denef V.J."/>
            <person name="McMahon K.D."/>
            <person name="Konstantinidis K.T."/>
            <person name="Eloe-Fadrosh E.A."/>
            <person name="Kyrpides N.C."/>
            <person name="Woyke T."/>
        </authorList>
    </citation>
    <scope>NUCLEOTIDE SEQUENCE</scope>
    <source>
        <strain evidence="11">GVMAG-M-3300026093-6</strain>
    </source>
</reference>
<dbReference type="PROSITE" id="PS51194">
    <property type="entry name" value="HELICASE_CTER"/>
    <property type="match status" value="1"/>
</dbReference>
<dbReference type="GO" id="GO:0043138">
    <property type="term" value="F:3'-5' DNA helicase activity"/>
    <property type="evidence" value="ECO:0007669"/>
    <property type="project" value="UniProtKB-EC"/>
</dbReference>
<evidence type="ECO:0000259" key="9">
    <source>
        <dbReference type="PROSITE" id="PS51192"/>
    </source>
</evidence>
<dbReference type="GO" id="GO:0016787">
    <property type="term" value="F:hydrolase activity"/>
    <property type="evidence" value="ECO:0007669"/>
    <property type="project" value="UniProtKB-KW"/>
</dbReference>
<organism evidence="11">
    <name type="scientific">viral metagenome</name>
    <dbReference type="NCBI Taxonomy" id="1070528"/>
    <lineage>
        <taxon>unclassified sequences</taxon>
        <taxon>metagenomes</taxon>
        <taxon>organismal metagenomes</taxon>
    </lineage>
</organism>
<dbReference type="FunFam" id="3.40.50.300:FF:001389">
    <property type="entry name" value="ATP-dependent DNA helicase RecQ"/>
    <property type="match status" value="1"/>
</dbReference>
<dbReference type="NCBIfam" id="TIGR00614">
    <property type="entry name" value="recQ_fam"/>
    <property type="match status" value="1"/>
</dbReference>
<keyword evidence="5" id="KW-0238">DNA-binding</keyword>
<dbReference type="GO" id="GO:0005694">
    <property type="term" value="C:chromosome"/>
    <property type="evidence" value="ECO:0007669"/>
    <property type="project" value="TreeGrafter"/>
</dbReference>
<dbReference type="InterPro" id="IPR027417">
    <property type="entry name" value="P-loop_NTPase"/>
</dbReference>
<dbReference type="GO" id="GO:0005524">
    <property type="term" value="F:ATP binding"/>
    <property type="evidence" value="ECO:0007669"/>
    <property type="project" value="UniProtKB-KW"/>
</dbReference>
<keyword evidence="6" id="KW-0413">Isomerase</keyword>
<dbReference type="InterPro" id="IPR032284">
    <property type="entry name" value="RecQ_Zn-bd"/>
</dbReference>
<accession>A0A6C0JHW9</accession>
<dbReference type="GO" id="GO:0000724">
    <property type="term" value="P:double-strand break repair via homologous recombination"/>
    <property type="evidence" value="ECO:0007669"/>
    <property type="project" value="TreeGrafter"/>
</dbReference>
<dbReference type="CDD" id="cd17920">
    <property type="entry name" value="DEXHc_RecQ"/>
    <property type="match status" value="1"/>
</dbReference>
<keyword evidence="2" id="KW-0378">Hydrolase</keyword>
<dbReference type="SMART" id="SM00490">
    <property type="entry name" value="HELICc"/>
    <property type="match status" value="1"/>
</dbReference>
<feature type="domain" description="Helicase C-terminal" evidence="10">
    <location>
        <begin position="219"/>
        <end position="370"/>
    </location>
</feature>
<dbReference type="PROSITE" id="PS51192">
    <property type="entry name" value="HELICASE_ATP_BIND_1"/>
    <property type="match status" value="1"/>
</dbReference>
<evidence type="ECO:0000256" key="7">
    <source>
        <dbReference type="ARBA" id="ARBA00034617"/>
    </source>
</evidence>
<dbReference type="InterPro" id="IPR001650">
    <property type="entry name" value="Helicase_C-like"/>
</dbReference>
<evidence type="ECO:0000256" key="4">
    <source>
        <dbReference type="ARBA" id="ARBA00022840"/>
    </source>
</evidence>
<dbReference type="GO" id="GO:0005634">
    <property type="term" value="C:nucleus"/>
    <property type="evidence" value="ECO:0007669"/>
    <property type="project" value="TreeGrafter"/>
</dbReference>
<dbReference type="GO" id="GO:0003677">
    <property type="term" value="F:DNA binding"/>
    <property type="evidence" value="ECO:0007669"/>
    <property type="project" value="UniProtKB-KW"/>
</dbReference>
<dbReference type="SUPFAM" id="SSF52540">
    <property type="entry name" value="P-loop containing nucleoside triphosphate hydrolases"/>
    <property type="match status" value="1"/>
</dbReference>
<feature type="domain" description="Helicase ATP-binding" evidence="9">
    <location>
        <begin position="22"/>
        <end position="197"/>
    </location>
</feature>
<name>A0A6C0JHW9_9ZZZZ</name>
<evidence type="ECO:0000259" key="10">
    <source>
        <dbReference type="PROSITE" id="PS51194"/>
    </source>
</evidence>
<dbReference type="InterPro" id="IPR004589">
    <property type="entry name" value="DNA_helicase_ATP-dep_RecQ"/>
</dbReference>
<dbReference type="GO" id="GO:0005737">
    <property type="term" value="C:cytoplasm"/>
    <property type="evidence" value="ECO:0007669"/>
    <property type="project" value="TreeGrafter"/>
</dbReference>
<dbReference type="Pfam" id="PF00270">
    <property type="entry name" value="DEAD"/>
    <property type="match status" value="1"/>
</dbReference>
<sequence length="519" mass="60596">MNKKLKKYFGYDSFMEKQEEIIKDALTNIDQFVLLPTGSGKSICYQLPAILQNGVTIVISPLKSLIKDQIAGLTNKGIKVYGFYGNTSSKDKKELLNNMLNPESDIKLIYTTPETLDSNTEFNDNLHQLYIDGRLRRFVIDEAHCISLWGNDFRSSYRELCNIRENYEDIPIMALTATATNQVLKDSIHLLGLEEPKIYTKSYYRSNLNIIVKQRDKSSLLEIVDFIKEKYENDSGIIYCLSRKKCEELSEKLNNQGINSLPYHAGLTDKVRNVIQENWQKGETNLIVATIAFGMGIDKPDVRYVIHYNLPGSIENYYQEIGRAGRDGNRSDCLLYYSYQDKVISEHLIRKNVDDYKNNKYIEHQLEKLNTIVNYADNITDCRHCQVSNYLGEMRKYENLSCKSSCDNCNNVKELINMDVSDICKIIFNGIMELDKPTKKNIKLHFSNSENFFPLINKYGSKREILKMYDRIFMHLIVNKYLNEELKRNNYGYWTEKYRLYSKCKKIIFNEDKIIIPFR</sequence>
<dbReference type="PANTHER" id="PTHR13710:SF153">
    <property type="entry name" value="RECQ-LIKE DNA HELICASE BLM"/>
    <property type="match status" value="1"/>
</dbReference>
<keyword evidence="1" id="KW-0547">Nucleotide-binding</keyword>
<evidence type="ECO:0000256" key="8">
    <source>
        <dbReference type="ARBA" id="ARBA00034808"/>
    </source>
</evidence>
<dbReference type="Pfam" id="PF00271">
    <property type="entry name" value="Helicase_C"/>
    <property type="match status" value="1"/>
</dbReference>
<dbReference type="EMBL" id="MN740375">
    <property type="protein sequence ID" value="QHU03368.1"/>
    <property type="molecule type" value="Genomic_DNA"/>
</dbReference>
<dbReference type="Gene3D" id="3.40.50.300">
    <property type="entry name" value="P-loop containing nucleotide triphosphate hydrolases"/>
    <property type="match status" value="2"/>
</dbReference>
<dbReference type="SMART" id="SM00487">
    <property type="entry name" value="DEXDc"/>
    <property type="match status" value="1"/>
</dbReference>
<dbReference type="PANTHER" id="PTHR13710">
    <property type="entry name" value="DNA HELICASE RECQ FAMILY MEMBER"/>
    <property type="match status" value="1"/>
</dbReference>
<protein>
    <recommendedName>
        <fullName evidence="8">DNA 3'-5' helicase</fullName>
        <ecNumber evidence="8">5.6.2.4</ecNumber>
    </recommendedName>
</protein>
<dbReference type="GO" id="GO:0009378">
    <property type="term" value="F:four-way junction helicase activity"/>
    <property type="evidence" value="ECO:0007669"/>
    <property type="project" value="TreeGrafter"/>
</dbReference>
<comment type="catalytic activity">
    <reaction evidence="7">
        <text>Couples ATP hydrolysis with the unwinding of duplex DNA by translocating in the 3'-5' direction.</text>
        <dbReference type="EC" id="5.6.2.4"/>
    </reaction>
</comment>
<keyword evidence="4" id="KW-0067">ATP-binding</keyword>
<dbReference type="InterPro" id="IPR011545">
    <property type="entry name" value="DEAD/DEAH_box_helicase_dom"/>
</dbReference>
<evidence type="ECO:0000256" key="1">
    <source>
        <dbReference type="ARBA" id="ARBA00022741"/>
    </source>
</evidence>
<dbReference type="EC" id="5.6.2.4" evidence="8"/>
<dbReference type="CDD" id="cd18794">
    <property type="entry name" value="SF2_C_RecQ"/>
    <property type="match status" value="1"/>
</dbReference>
<evidence type="ECO:0000256" key="3">
    <source>
        <dbReference type="ARBA" id="ARBA00022806"/>
    </source>
</evidence>
<dbReference type="Pfam" id="PF16124">
    <property type="entry name" value="RecQ_Zn_bind"/>
    <property type="match status" value="1"/>
</dbReference>
<dbReference type="FunFam" id="3.40.50.300:FF:000340">
    <property type="entry name" value="Bloom syndrome, RecQ helicase"/>
    <property type="match status" value="1"/>
</dbReference>